<geneLocation type="plasmid" evidence="2">
    <name>pmppla107</name>
</geneLocation>
<sequence>MGGISMDAHAGERIKKETAQEAASSTAYSVVGIEEGDSKLERTGKVAATIGQIVLSPEAGVISLVGQAAVGSATGATAESSFKGKHAAEIVGTAVGVTVAAPVFGVLMIANQAHNSYVFIQEEQDRNVKLKMEEVGDRVASVKDGFTQQMRMDDRAARQNWPEERKAIDQNSMYQAAVAAEMAGGGLTESEQIRYDLEAKIAAEGGTTEPWFDRFSAEKEQIAQARAIQEKQMLADADGLSKDTAFESVTGKIQMSAAQGASALPSSNKNFAAFSQEASKSNDKKAPELSR</sequence>
<dbReference type="EMBL" id="CP031226">
    <property type="protein sequence ID" value="AXH60124.1"/>
    <property type="molecule type" value="Genomic_DNA"/>
</dbReference>
<protein>
    <submittedName>
        <fullName evidence="1">Uncharacterized protein</fullName>
    </submittedName>
</protein>
<evidence type="ECO:0000313" key="2">
    <source>
        <dbReference type="Proteomes" id="UP000006426"/>
    </source>
</evidence>
<proteinExistence type="predicted"/>
<evidence type="ECO:0000313" key="1">
    <source>
        <dbReference type="EMBL" id="AXH60124.1"/>
    </source>
</evidence>
<dbReference type="RefSeq" id="WP_114805169.1">
    <property type="nucleotide sequence ID" value="NZ_CP031226.1"/>
</dbReference>
<keyword evidence="1" id="KW-0614">Plasmid</keyword>
<gene>
    <name evidence="1" type="ORF">PLA107_033480</name>
</gene>
<name>A0AAD0PWM0_PSEAV</name>
<reference evidence="1 2" key="1">
    <citation type="journal article" date="2011" name="PLoS Pathog.">
        <title>Dynamic evolution of pathogenicity revealed by sequencing and comparative genomics of 19 Pseudomonas syringae isolates.</title>
        <authorList>
            <person name="Baltrus D.A."/>
            <person name="Nishimura M.T."/>
            <person name="Romanchuk A."/>
            <person name="Chang J.H."/>
            <person name="Mukhtar M.S."/>
            <person name="Cherkis K."/>
            <person name="Roach J."/>
            <person name="Grant S.R."/>
            <person name="Jones C.D."/>
            <person name="Dangl J.L."/>
        </authorList>
    </citation>
    <scope>NUCLEOTIDE SEQUENCE [LARGE SCALE GENOMIC DNA]</scope>
    <source>
        <strain evidence="1 2">M301315</strain>
    </source>
</reference>
<accession>A0AAD0PWM0</accession>
<dbReference type="Proteomes" id="UP000006426">
    <property type="component" value="Plasmid pmppla107"/>
</dbReference>
<dbReference type="AlphaFoldDB" id="A0AAD0PWM0"/>
<organism evidence="1 2">
    <name type="scientific">Pseudomonas amygdali pv. lachrymans str. M301315</name>
    <dbReference type="NCBI Taxonomy" id="629260"/>
    <lineage>
        <taxon>Bacteria</taxon>
        <taxon>Pseudomonadati</taxon>
        <taxon>Pseudomonadota</taxon>
        <taxon>Gammaproteobacteria</taxon>
        <taxon>Pseudomonadales</taxon>
        <taxon>Pseudomonadaceae</taxon>
        <taxon>Pseudomonas</taxon>
        <taxon>Pseudomonas amygdali</taxon>
    </lineage>
</organism>